<keyword evidence="4" id="KW-1185">Reference proteome</keyword>
<dbReference type="CDD" id="cd02440">
    <property type="entry name" value="AdoMet_MTases"/>
    <property type="match status" value="1"/>
</dbReference>
<dbReference type="Gene3D" id="1.10.10.10">
    <property type="entry name" value="Winged helix-like DNA-binding domain superfamily/Winged helix DNA-binding domain"/>
    <property type="match status" value="1"/>
</dbReference>
<evidence type="ECO:0000313" key="4">
    <source>
        <dbReference type="Proteomes" id="UP001596524"/>
    </source>
</evidence>
<dbReference type="SUPFAM" id="SSF53335">
    <property type="entry name" value="S-adenosyl-L-methionine-dependent methyltransferases"/>
    <property type="match status" value="1"/>
</dbReference>
<keyword evidence="3" id="KW-0489">Methyltransferase</keyword>
<dbReference type="GO" id="GO:0008168">
    <property type="term" value="F:methyltransferase activity"/>
    <property type="evidence" value="ECO:0007669"/>
    <property type="project" value="UniProtKB-KW"/>
</dbReference>
<dbReference type="Pfam" id="PF21320">
    <property type="entry name" value="WHD_Rv2258c"/>
    <property type="match status" value="1"/>
</dbReference>
<dbReference type="PANTHER" id="PTHR45128">
    <property type="entry name" value="METHYLTRANSFERASE TYPE 11"/>
    <property type="match status" value="1"/>
</dbReference>
<keyword evidence="3" id="KW-0808">Transferase</keyword>
<gene>
    <name evidence="3" type="ORF">ACFQO6_06620</name>
</gene>
<dbReference type="Gene3D" id="3.40.50.150">
    <property type="entry name" value="Vaccinia Virus protein VP39"/>
    <property type="match status" value="1"/>
</dbReference>
<evidence type="ECO:0000259" key="1">
    <source>
        <dbReference type="Pfam" id="PF13847"/>
    </source>
</evidence>
<dbReference type="InterPro" id="IPR036390">
    <property type="entry name" value="WH_DNA-bd_sf"/>
</dbReference>
<organism evidence="3 4">
    <name type="scientific">Nocardioides astragali</name>
    <dbReference type="NCBI Taxonomy" id="1776736"/>
    <lineage>
        <taxon>Bacteria</taxon>
        <taxon>Bacillati</taxon>
        <taxon>Actinomycetota</taxon>
        <taxon>Actinomycetes</taxon>
        <taxon>Propionibacteriales</taxon>
        <taxon>Nocardioidaceae</taxon>
        <taxon>Nocardioides</taxon>
    </lineage>
</organism>
<reference evidence="4" key="1">
    <citation type="journal article" date="2019" name="Int. J. Syst. Evol. Microbiol.">
        <title>The Global Catalogue of Microorganisms (GCM) 10K type strain sequencing project: providing services to taxonomists for standard genome sequencing and annotation.</title>
        <authorList>
            <consortium name="The Broad Institute Genomics Platform"/>
            <consortium name="The Broad Institute Genome Sequencing Center for Infectious Disease"/>
            <person name="Wu L."/>
            <person name="Ma J."/>
        </authorList>
    </citation>
    <scope>NUCLEOTIDE SEQUENCE [LARGE SCALE GENOMIC DNA]</scope>
    <source>
        <strain evidence="4">FCH27</strain>
    </source>
</reference>
<dbReference type="InterPro" id="IPR029063">
    <property type="entry name" value="SAM-dependent_MTases_sf"/>
</dbReference>
<dbReference type="EMBL" id="JBHTCH010000005">
    <property type="protein sequence ID" value="MFC7359939.1"/>
    <property type="molecule type" value="Genomic_DNA"/>
</dbReference>
<dbReference type="GO" id="GO:0032259">
    <property type="term" value="P:methylation"/>
    <property type="evidence" value="ECO:0007669"/>
    <property type="project" value="UniProtKB-KW"/>
</dbReference>
<sequence length="365" mass="39140">MTAIESAQTTDATAPAPDADPEAVLARVLQIANDGAICTLGSLGHELGLFDTLAGLPPVTSAQLADAAGFQERWVREWLGGMVTAGFVEYVPADRTYYLCPDHAPFLTGRTPDNLARMMRYNALWGQVQPKVVRAFREGGGLTYDDYPGFHAIQAEESASVNDSSLVSTIMPVAGVEDRLRAGIDVADVGCGEGHAINLLARAYPASRFWGFDFSPDAIAIARAEAEEWGLTNATFVVCDVASPIAEPASYDLVTAFDTIHDQAHPATVLANAREALRPDGTFLVVDIKSSSNLEENLDLPWASFLYATSLFHCMAVSLGQGGEGLGTVWGVQTAERMLHDAGFSDVVVHDLEEDPFNAYFVARP</sequence>
<evidence type="ECO:0000259" key="2">
    <source>
        <dbReference type="Pfam" id="PF21320"/>
    </source>
</evidence>
<protein>
    <submittedName>
        <fullName evidence="3">Class I SAM-dependent methyltransferase</fullName>
    </submittedName>
</protein>
<dbReference type="InterPro" id="IPR025714">
    <property type="entry name" value="Methyltranfer_dom"/>
</dbReference>
<name>A0ABW2MY46_9ACTN</name>
<dbReference type="Proteomes" id="UP001596524">
    <property type="component" value="Unassembled WGS sequence"/>
</dbReference>
<evidence type="ECO:0000313" key="3">
    <source>
        <dbReference type="EMBL" id="MFC7359939.1"/>
    </source>
</evidence>
<comment type="caution">
    <text evidence="3">The sequence shown here is derived from an EMBL/GenBank/DDBJ whole genome shotgun (WGS) entry which is preliminary data.</text>
</comment>
<dbReference type="RefSeq" id="WP_255890812.1">
    <property type="nucleotide sequence ID" value="NZ_JAFMZM010000003.1"/>
</dbReference>
<dbReference type="InterPro" id="IPR036388">
    <property type="entry name" value="WH-like_DNA-bd_sf"/>
</dbReference>
<dbReference type="PANTHER" id="PTHR45128:SF1">
    <property type="entry name" value="S-ADENOSYLMETHIONINE-DEPENDENT METHYLTRANSFERASE RV2258C"/>
    <property type="match status" value="1"/>
</dbReference>
<dbReference type="InterPro" id="IPR053173">
    <property type="entry name" value="SAM-binding_MTase"/>
</dbReference>
<feature type="domain" description="Methyltransferase" evidence="1">
    <location>
        <begin position="182"/>
        <end position="297"/>
    </location>
</feature>
<accession>A0ABW2MY46</accession>
<dbReference type="SUPFAM" id="SSF46785">
    <property type="entry name" value="Winged helix' DNA-binding domain"/>
    <property type="match status" value="1"/>
</dbReference>
<dbReference type="Pfam" id="PF13847">
    <property type="entry name" value="Methyltransf_31"/>
    <property type="match status" value="1"/>
</dbReference>
<dbReference type="InterPro" id="IPR048711">
    <property type="entry name" value="WHD_Rv2258c"/>
</dbReference>
<feature type="domain" description="S-adenosylmethionine-dependent methyltransferase Rv2258c-like winged HTH" evidence="2">
    <location>
        <begin position="36"/>
        <end position="108"/>
    </location>
</feature>
<proteinExistence type="predicted"/>